<feature type="transmembrane region" description="Helical" evidence="8">
    <location>
        <begin position="337"/>
        <end position="359"/>
    </location>
</feature>
<feature type="transmembrane region" description="Helical" evidence="8">
    <location>
        <begin position="308"/>
        <end position="325"/>
    </location>
</feature>
<dbReference type="PROSITE" id="PS50850">
    <property type="entry name" value="MFS"/>
    <property type="match status" value="1"/>
</dbReference>
<reference evidence="10 11" key="1">
    <citation type="submission" date="2019-07" db="EMBL/GenBank/DDBJ databases">
        <title>Whole genome shotgun sequence of Pseudonocardia sulfidoxydans NBRC 16205.</title>
        <authorList>
            <person name="Hosoyama A."/>
            <person name="Uohara A."/>
            <person name="Ohji S."/>
            <person name="Ichikawa N."/>
        </authorList>
    </citation>
    <scope>NUCLEOTIDE SEQUENCE [LARGE SCALE GENOMIC DNA]</scope>
    <source>
        <strain evidence="10 11">NBRC 16205</strain>
    </source>
</reference>
<feature type="transmembrane region" description="Helical" evidence="8">
    <location>
        <begin position="200"/>
        <end position="217"/>
    </location>
</feature>
<comment type="caution">
    <text evidence="10">The sequence shown here is derived from an EMBL/GenBank/DDBJ whole genome shotgun (WGS) entry which is preliminary data.</text>
</comment>
<evidence type="ECO:0000256" key="1">
    <source>
        <dbReference type="ARBA" id="ARBA00004651"/>
    </source>
</evidence>
<keyword evidence="11" id="KW-1185">Reference proteome</keyword>
<name>A0A511DFE5_9PSEU</name>
<evidence type="ECO:0000256" key="3">
    <source>
        <dbReference type="ARBA" id="ARBA00022448"/>
    </source>
</evidence>
<feature type="transmembrane region" description="Helical" evidence="8">
    <location>
        <begin position="168"/>
        <end position="188"/>
    </location>
</feature>
<dbReference type="EMBL" id="BJVJ01000020">
    <property type="protein sequence ID" value="GEL23515.1"/>
    <property type="molecule type" value="Genomic_DNA"/>
</dbReference>
<protein>
    <submittedName>
        <fullName evidence="10">MFS transporter</fullName>
    </submittedName>
</protein>
<feature type="transmembrane region" description="Helical" evidence="8">
    <location>
        <begin position="365"/>
        <end position="388"/>
    </location>
</feature>
<keyword evidence="4" id="KW-1003">Cell membrane</keyword>
<dbReference type="AlphaFoldDB" id="A0A511DFE5"/>
<dbReference type="Gene3D" id="1.20.1250.20">
    <property type="entry name" value="MFS general substrate transporter like domains"/>
    <property type="match status" value="1"/>
</dbReference>
<dbReference type="InterPro" id="IPR011701">
    <property type="entry name" value="MFS"/>
</dbReference>
<dbReference type="GO" id="GO:0005886">
    <property type="term" value="C:plasma membrane"/>
    <property type="evidence" value="ECO:0007669"/>
    <property type="project" value="UniProtKB-SubCell"/>
</dbReference>
<dbReference type="Proteomes" id="UP000321685">
    <property type="component" value="Unassembled WGS sequence"/>
</dbReference>
<dbReference type="Pfam" id="PF07690">
    <property type="entry name" value="MFS_1"/>
    <property type="match status" value="1"/>
</dbReference>
<dbReference type="PRINTS" id="PR01036">
    <property type="entry name" value="TCRTETB"/>
</dbReference>
<dbReference type="NCBIfam" id="TIGR00711">
    <property type="entry name" value="efflux_EmrB"/>
    <property type="match status" value="1"/>
</dbReference>
<accession>A0A511DFE5</accession>
<evidence type="ECO:0000256" key="2">
    <source>
        <dbReference type="ARBA" id="ARBA00008537"/>
    </source>
</evidence>
<keyword evidence="6 8" id="KW-1133">Transmembrane helix</keyword>
<feature type="transmembrane region" description="Helical" evidence="8">
    <location>
        <begin position="80"/>
        <end position="99"/>
    </location>
</feature>
<sequence length="505" mass="52394">MTAGKPLPASPWPALWAMVIGFFMILVDSTIVSVATPAIMSDLGADVDAVVWVTSAYLLAYAVPLLITGRLGDRFGPGRVYLVGLTIFTLASLWCGLTGSIGMLVAARVVQGIGASLMTPQTMAVITRTFQAETRGRAMSLWGAVAGVATLVGPILGGVLVDGLGWEWIFFINVPVGVIAFVFAVRLVPALETHVHKFDIVGVVLSAIGMFLLVFGLQEGQAYDWGTIAGPVSVWSLIIAGVVVMGVFLWWQARTRSEPLVTLALFRDRNFSLANVAITTVGFAITAMAFPLMFYAQGVMGLSPTRSALLLVPMAVISGVLALWVGRKTDQVHPRWLAGFGMVCFAASLFWAGAILRPGLPVWELLLPIALLGVANGFIWAPIATTATRNLPMSNAGSGAGIYNTTRQVGAVLGSAAIATLMASRIAANLPAAAGGAGGGSAEAGVAALPPALHEGFATAMGQSLYLPAAVLLIGLVAVASFAMPRHLAARRAAAAEPDPAPAPA</sequence>
<dbReference type="InterPro" id="IPR020846">
    <property type="entry name" value="MFS_dom"/>
</dbReference>
<dbReference type="SUPFAM" id="SSF103473">
    <property type="entry name" value="MFS general substrate transporter"/>
    <property type="match status" value="1"/>
</dbReference>
<feature type="transmembrane region" description="Helical" evidence="8">
    <location>
        <begin position="12"/>
        <end position="37"/>
    </location>
</feature>
<keyword evidence="5 8" id="KW-0812">Transmembrane</keyword>
<dbReference type="Gene3D" id="1.20.1720.10">
    <property type="entry name" value="Multidrug resistance protein D"/>
    <property type="match status" value="1"/>
</dbReference>
<dbReference type="PANTHER" id="PTHR42718:SF42">
    <property type="entry name" value="EXPORT PROTEIN"/>
    <property type="match status" value="1"/>
</dbReference>
<dbReference type="FunFam" id="1.20.1720.10:FF:000021">
    <property type="entry name" value="Drug resistance transporter, EmrB/QacA subfamily"/>
    <property type="match status" value="1"/>
</dbReference>
<feature type="transmembrane region" description="Helical" evidence="8">
    <location>
        <begin position="465"/>
        <end position="484"/>
    </location>
</feature>
<feature type="transmembrane region" description="Helical" evidence="8">
    <location>
        <begin position="232"/>
        <end position="251"/>
    </location>
</feature>
<evidence type="ECO:0000256" key="8">
    <source>
        <dbReference type="SAM" id="Phobius"/>
    </source>
</evidence>
<organism evidence="10 11">
    <name type="scientific">Pseudonocardia sulfidoxydans NBRC 16205</name>
    <dbReference type="NCBI Taxonomy" id="1223511"/>
    <lineage>
        <taxon>Bacteria</taxon>
        <taxon>Bacillati</taxon>
        <taxon>Actinomycetota</taxon>
        <taxon>Actinomycetes</taxon>
        <taxon>Pseudonocardiales</taxon>
        <taxon>Pseudonocardiaceae</taxon>
        <taxon>Pseudonocardia</taxon>
    </lineage>
</organism>
<dbReference type="GO" id="GO:0022857">
    <property type="term" value="F:transmembrane transporter activity"/>
    <property type="evidence" value="ECO:0007669"/>
    <property type="project" value="InterPro"/>
</dbReference>
<evidence type="ECO:0000256" key="6">
    <source>
        <dbReference type="ARBA" id="ARBA00022989"/>
    </source>
</evidence>
<feature type="transmembrane region" description="Helical" evidence="8">
    <location>
        <begin position="409"/>
        <end position="428"/>
    </location>
</feature>
<dbReference type="PANTHER" id="PTHR42718">
    <property type="entry name" value="MAJOR FACILITATOR SUPERFAMILY MULTIDRUG TRANSPORTER MFSC"/>
    <property type="match status" value="1"/>
</dbReference>
<evidence type="ECO:0000259" key="9">
    <source>
        <dbReference type="PROSITE" id="PS50850"/>
    </source>
</evidence>
<comment type="subcellular location">
    <subcellularLocation>
        <location evidence="1">Cell membrane</location>
        <topology evidence="1">Multi-pass membrane protein</topology>
    </subcellularLocation>
</comment>
<dbReference type="InterPro" id="IPR036259">
    <property type="entry name" value="MFS_trans_sf"/>
</dbReference>
<feature type="transmembrane region" description="Helical" evidence="8">
    <location>
        <begin position="49"/>
        <end position="68"/>
    </location>
</feature>
<keyword evidence="7 8" id="KW-0472">Membrane</keyword>
<gene>
    <name evidence="10" type="ORF">PSU4_24690</name>
</gene>
<evidence type="ECO:0000313" key="10">
    <source>
        <dbReference type="EMBL" id="GEL23515.1"/>
    </source>
</evidence>
<evidence type="ECO:0000256" key="5">
    <source>
        <dbReference type="ARBA" id="ARBA00022692"/>
    </source>
</evidence>
<proteinExistence type="inferred from homology"/>
<dbReference type="RefSeq" id="WP_307724781.1">
    <property type="nucleotide sequence ID" value="NZ_BJVJ01000020.1"/>
</dbReference>
<evidence type="ECO:0000256" key="4">
    <source>
        <dbReference type="ARBA" id="ARBA00022475"/>
    </source>
</evidence>
<comment type="similarity">
    <text evidence="2">Belongs to the major facilitator superfamily. EmrB family.</text>
</comment>
<feature type="transmembrane region" description="Helical" evidence="8">
    <location>
        <begin position="138"/>
        <end position="156"/>
    </location>
</feature>
<evidence type="ECO:0000313" key="11">
    <source>
        <dbReference type="Proteomes" id="UP000321685"/>
    </source>
</evidence>
<feature type="domain" description="Major facilitator superfamily (MFS) profile" evidence="9">
    <location>
        <begin position="14"/>
        <end position="487"/>
    </location>
</feature>
<dbReference type="InterPro" id="IPR004638">
    <property type="entry name" value="EmrB-like"/>
</dbReference>
<feature type="transmembrane region" description="Helical" evidence="8">
    <location>
        <begin position="272"/>
        <end position="296"/>
    </location>
</feature>
<evidence type="ECO:0000256" key="7">
    <source>
        <dbReference type="ARBA" id="ARBA00023136"/>
    </source>
</evidence>
<keyword evidence="3" id="KW-0813">Transport</keyword>